<protein>
    <recommendedName>
        <fullName evidence="2">DUF4220 domain-containing protein</fullName>
    </recommendedName>
</protein>
<feature type="transmembrane region" description="Helical" evidence="1">
    <location>
        <begin position="290"/>
        <end position="310"/>
    </location>
</feature>
<organism evidence="3 4">
    <name type="scientific">Miscanthus lutarioriparius</name>
    <dbReference type="NCBI Taxonomy" id="422564"/>
    <lineage>
        <taxon>Eukaryota</taxon>
        <taxon>Viridiplantae</taxon>
        <taxon>Streptophyta</taxon>
        <taxon>Embryophyta</taxon>
        <taxon>Tracheophyta</taxon>
        <taxon>Spermatophyta</taxon>
        <taxon>Magnoliopsida</taxon>
        <taxon>Liliopsida</taxon>
        <taxon>Poales</taxon>
        <taxon>Poaceae</taxon>
        <taxon>PACMAD clade</taxon>
        <taxon>Panicoideae</taxon>
        <taxon>Andropogonodae</taxon>
        <taxon>Andropogoneae</taxon>
        <taxon>Saccharinae</taxon>
        <taxon>Miscanthus</taxon>
    </lineage>
</organism>
<feature type="transmembrane region" description="Helical" evidence="1">
    <location>
        <begin position="330"/>
        <end position="353"/>
    </location>
</feature>
<dbReference type="InterPro" id="IPR025315">
    <property type="entry name" value="DUF4220"/>
</dbReference>
<keyword evidence="1" id="KW-0472">Membrane</keyword>
<feature type="transmembrane region" description="Helical" evidence="1">
    <location>
        <begin position="28"/>
        <end position="51"/>
    </location>
</feature>
<name>A0A811RWN8_9POAL</name>
<dbReference type="EMBL" id="CAJGYO010000017">
    <property type="protein sequence ID" value="CAD6333490.1"/>
    <property type="molecule type" value="Genomic_DNA"/>
</dbReference>
<reference evidence="3" key="1">
    <citation type="submission" date="2020-10" db="EMBL/GenBank/DDBJ databases">
        <authorList>
            <person name="Han B."/>
            <person name="Lu T."/>
            <person name="Zhao Q."/>
            <person name="Huang X."/>
            <person name="Zhao Y."/>
        </authorList>
    </citation>
    <scope>NUCLEOTIDE SEQUENCE</scope>
</reference>
<dbReference type="OrthoDB" id="672171at2759"/>
<gene>
    <name evidence="3" type="ORF">NCGR_LOCUS57588</name>
</gene>
<proteinExistence type="predicted"/>
<feature type="transmembrane region" description="Helical" evidence="1">
    <location>
        <begin position="94"/>
        <end position="114"/>
    </location>
</feature>
<feature type="domain" description="DUF4220" evidence="2">
    <location>
        <begin position="65"/>
        <end position="404"/>
    </location>
</feature>
<accession>A0A811RWN8</accession>
<keyword evidence="1" id="KW-0812">Transmembrane</keyword>
<feature type="transmembrane region" description="Helical" evidence="1">
    <location>
        <begin position="63"/>
        <end position="82"/>
    </location>
</feature>
<dbReference type="AlphaFoldDB" id="A0A811RWN8"/>
<dbReference type="Pfam" id="PF13968">
    <property type="entry name" value="DUF4220"/>
    <property type="match status" value="1"/>
</dbReference>
<evidence type="ECO:0000313" key="3">
    <source>
        <dbReference type="EMBL" id="CAD6333490.1"/>
    </source>
</evidence>
<keyword evidence="4" id="KW-1185">Reference proteome</keyword>
<evidence type="ECO:0000313" key="4">
    <source>
        <dbReference type="Proteomes" id="UP000604825"/>
    </source>
</evidence>
<dbReference type="Proteomes" id="UP000604825">
    <property type="component" value="Unassembled WGS sequence"/>
</dbReference>
<evidence type="ECO:0000256" key="1">
    <source>
        <dbReference type="SAM" id="Phobius"/>
    </source>
</evidence>
<keyword evidence="1" id="KW-1133">Transmembrane helix</keyword>
<comment type="caution">
    <text evidence="3">The sequence shown here is derived from an EMBL/GenBank/DDBJ whole genome shotgun (WGS) entry which is preliminary data.</text>
</comment>
<sequence>METQGCQHVYGNGTSIIHNLLHDPRGRVFSVEALMVVEMALLWFIAALGSFRRQSSSRCIRTLVWAAYTLLFLIFTYMIGFMQSSSIKIDLYPVWAVSFFAVLGCTNSITAFELDDNKQWMKHYIQLILYYTYVSVLLSHMSDAFVVTSVTLLFTVTIYKNFVRIQASALASESWIRSEPPYYRRKFIATDDITTVEQIWRCDGRLMKSTEGAQLKDICLSFALFHLLRRRYFGFSCSESGLKKTHDFIFRGLLATEKDYSRAFKVIEVELSFLYDFFFTKYALMYYRECVIFFLTIISVTLTPLVIVAVTRPHGIHGDWATMETKNADIVITVLNLMSLALLDMLQLILYWFSDWGKVSLTCRYVSHLRWQKNKFIERLLVLLCKITLLPNWQNKIGQYLILESFEGDICKRWLNIFTRWSSIIYLHDQEKMGINMGCLVNNRKAGIPTNVHNEVKKAIVQSLKASDGQLSNGLSSLTRNGLLEHFSWACRQETQTHAILIWLIATSYCEIAPPELELGGSKEQEDFLIQRDVGTKLSRYCAYLVVFVPELLPDHQWDTKTIFDEVEKEAREYLGGVVMTGTVYRRRHRG</sequence>
<evidence type="ECO:0000259" key="2">
    <source>
        <dbReference type="Pfam" id="PF13968"/>
    </source>
</evidence>
<dbReference type="PANTHER" id="PTHR31325">
    <property type="entry name" value="OS01G0798800 PROTEIN-RELATED"/>
    <property type="match status" value="1"/>
</dbReference>